<dbReference type="Proteomes" id="UP000017090">
    <property type="component" value="Unassembled WGS sequence"/>
</dbReference>
<proteinExistence type="predicted"/>
<dbReference type="RefSeq" id="WP_023053749.1">
    <property type="nucleotide sequence ID" value="NZ_AWXA01000036.1"/>
</dbReference>
<dbReference type="eggNOG" id="ENOG5034CBV">
    <property type="taxonomic scope" value="Bacteria"/>
</dbReference>
<comment type="caution">
    <text evidence="1">The sequence shown here is derived from an EMBL/GenBank/DDBJ whole genome shotgun (WGS) entry which is preliminary data.</text>
</comment>
<reference evidence="1 2" key="1">
    <citation type="submission" date="2013-09" db="EMBL/GenBank/DDBJ databases">
        <authorList>
            <person name="Durkin A.S."/>
            <person name="Haft D.R."/>
            <person name="McCorrison J."/>
            <person name="Torralba M."/>
            <person name="Gillis M."/>
            <person name="Haft D.H."/>
            <person name="Methe B."/>
            <person name="Sutton G."/>
            <person name="Nelson K.E."/>
        </authorList>
    </citation>
    <scope>NUCLEOTIDE SEQUENCE [LARGE SCALE GENOMIC DNA]</scope>
    <source>
        <strain evidence="1 2">BV3C16-1</strain>
    </source>
</reference>
<sequence length="130" mass="14594">MIFISAQEAITTITDNITIMIPQAAANTDMLKLYIERFVYDVLDYCHRDDFPKTLVYTAVELLGKRLNSTSVAGGEDLPVKSIKHNDTEFVFALNSISDIGNAADADFESIRTKLNLYRKLARSSELRTV</sequence>
<dbReference type="OrthoDB" id="1629552at2"/>
<dbReference type="AlphaFoldDB" id="U7ULG5"/>
<gene>
    <name evidence="1" type="ORF">HMPREF1250_0188</name>
</gene>
<name>U7ULG5_9FIRM</name>
<protein>
    <submittedName>
        <fullName evidence="1">Uncharacterized protein</fullName>
    </submittedName>
</protein>
<dbReference type="STRING" id="1111454.HMPREF1250_0188"/>
<evidence type="ECO:0000313" key="1">
    <source>
        <dbReference type="EMBL" id="ERT59343.1"/>
    </source>
</evidence>
<keyword evidence="2" id="KW-1185">Reference proteome</keyword>
<organism evidence="1 2">
    <name type="scientific">Megasphaera vaginalis</name>
    <name type="common">ex Srinivasan et al. 2021</name>
    <dbReference type="NCBI Taxonomy" id="1111454"/>
    <lineage>
        <taxon>Bacteria</taxon>
        <taxon>Bacillati</taxon>
        <taxon>Bacillota</taxon>
        <taxon>Negativicutes</taxon>
        <taxon>Veillonellales</taxon>
        <taxon>Veillonellaceae</taxon>
        <taxon>Megasphaera</taxon>
    </lineage>
</organism>
<evidence type="ECO:0000313" key="2">
    <source>
        <dbReference type="Proteomes" id="UP000017090"/>
    </source>
</evidence>
<dbReference type="EMBL" id="AWXA01000036">
    <property type="protein sequence ID" value="ERT59343.1"/>
    <property type="molecule type" value="Genomic_DNA"/>
</dbReference>
<accession>U7ULG5</accession>